<evidence type="ECO:0000313" key="4">
    <source>
        <dbReference type="Proteomes" id="UP000078354"/>
    </source>
</evidence>
<dbReference type="Pfam" id="PF23169">
    <property type="entry name" value="HalD"/>
    <property type="match status" value="1"/>
</dbReference>
<evidence type="ECO:0000256" key="1">
    <source>
        <dbReference type="RuleBase" id="RU003682"/>
    </source>
</evidence>
<keyword evidence="1" id="KW-0560">Oxidoreductase</keyword>
<protein>
    <recommendedName>
        <fullName evidence="2">Fe2OG dioxygenase domain-containing protein</fullName>
    </recommendedName>
</protein>
<evidence type="ECO:0000313" key="3">
    <source>
        <dbReference type="EMBL" id="ANJ57142.1"/>
    </source>
</evidence>
<dbReference type="GO" id="GO:0046872">
    <property type="term" value="F:metal ion binding"/>
    <property type="evidence" value="ECO:0007669"/>
    <property type="project" value="UniProtKB-KW"/>
</dbReference>
<reference evidence="3 4" key="1">
    <citation type="journal article" date="2018" name="Syst. Appl. Microbiol.">
        <title>Pseudomonas silesiensis sp. nov. strain A3T isolated from a biological pesticide sewage treatment plant and analysis of the complete genome sequence.</title>
        <authorList>
            <person name="Kaminski M.A."/>
            <person name="Furmanczyk E.M."/>
            <person name="Sobczak A."/>
            <person name="Dziembowski A."/>
            <person name="Lipinski L."/>
        </authorList>
    </citation>
    <scope>NUCLEOTIDE SEQUENCE [LARGE SCALE GENOMIC DNA]</scope>
    <source>
        <strain evidence="3 4">A3</strain>
    </source>
</reference>
<evidence type="ECO:0000259" key="2">
    <source>
        <dbReference type="PROSITE" id="PS51471"/>
    </source>
</evidence>
<dbReference type="InterPro" id="IPR056470">
    <property type="entry name" value="BesD/HalB-like"/>
</dbReference>
<accession>A0A191YW63</accession>
<organism evidence="3 4">
    <name type="scientific">Pseudomonas silesiensis</name>
    <dbReference type="NCBI Taxonomy" id="1853130"/>
    <lineage>
        <taxon>Bacteria</taxon>
        <taxon>Pseudomonadati</taxon>
        <taxon>Pseudomonadota</taxon>
        <taxon>Gammaproteobacteria</taxon>
        <taxon>Pseudomonadales</taxon>
        <taxon>Pseudomonadaceae</taxon>
        <taxon>Pseudomonas</taxon>
    </lineage>
</organism>
<dbReference type="AlphaFoldDB" id="A0A191YW63"/>
<gene>
    <name evidence="3" type="ORF">PMA3_19140</name>
</gene>
<feature type="domain" description="Fe2OG dioxygenase" evidence="2">
    <location>
        <begin position="143"/>
        <end position="257"/>
    </location>
</feature>
<dbReference type="STRING" id="1853130.PMA3_19140"/>
<sequence length="286" mass="32479">MTKLAFTPAVTLGDIVDLERYPITDRTDPAYLDLVARSQSLLGEEGVAIFPGFVRDEVVGTMADQTLALHPRMFHFRENHTVYFKPQDESVDPEHPLRRLMSTVKDTVAYADIPADNLIRQIYQSDEVLSFIRDVLKLDVLYRHADPLAALNLQGFTAGQQLGWHFDRSDFSVTLSLQAASAGGDFEYVRMLRNEHDDCHDEVRQFLDNPATQKIEVLPQVPGTLTLFRGRYSLHRVTPVAGDTLRLNAVLAYVDQPNVEFSDYARKLFYGRTSVEPLVQDQRHSQ</sequence>
<dbReference type="KEGG" id="psil:PMA3_19140"/>
<dbReference type="SUPFAM" id="SSF51197">
    <property type="entry name" value="Clavaminate synthase-like"/>
    <property type="match status" value="1"/>
</dbReference>
<dbReference type="PROSITE" id="PS51471">
    <property type="entry name" value="FE2OG_OXY"/>
    <property type="match status" value="1"/>
</dbReference>
<dbReference type="InterPro" id="IPR005123">
    <property type="entry name" value="Oxoglu/Fe-dep_dioxygenase_dom"/>
</dbReference>
<proteinExistence type="inferred from homology"/>
<dbReference type="Proteomes" id="UP000078354">
    <property type="component" value="Chromosome"/>
</dbReference>
<keyword evidence="1" id="KW-0479">Metal-binding</keyword>
<comment type="similarity">
    <text evidence="1">Belongs to the iron/ascorbate-dependent oxidoreductase family.</text>
</comment>
<keyword evidence="4" id="KW-1185">Reference proteome</keyword>
<dbReference type="OrthoDB" id="9798229at2"/>
<dbReference type="Gene3D" id="2.60.120.620">
    <property type="entry name" value="q2cbj1_9rhob like domain"/>
    <property type="match status" value="1"/>
</dbReference>
<dbReference type="GO" id="GO:0016491">
    <property type="term" value="F:oxidoreductase activity"/>
    <property type="evidence" value="ECO:0007669"/>
    <property type="project" value="UniProtKB-KW"/>
</dbReference>
<dbReference type="EMBL" id="CP014870">
    <property type="protein sequence ID" value="ANJ57142.1"/>
    <property type="molecule type" value="Genomic_DNA"/>
</dbReference>
<name>A0A191YW63_9PSED</name>
<keyword evidence="1" id="KW-0408">Iron</keyword>